<dbReference type="AlphaFoldDB" id="A0AAW3ZRC6"/>
<keyword evidence="5" id="KW-1185">Reference proteome</keyword>
<dbReference type="Proteomes" id="UP000613768">
    <property type="component" value="Unassembled WGS sequence"/>
</dbReference>
<dbReference type="PROSITE" id="PS50297">
    <property type="entry name" value="ANK_REP_REGION"/>
    <property type="match status" value="1"/>
</dbReference>
<accession>A0AAW3ZRC6</accession>
<dbReference type="SMART" id="SM00248">
    <property type="entry name" value="ANK"/>
    <property type="match status" value="2"/>
</dbReference>
<gene>
    <name evidence="4" type="ORF">IFO71_19905</name>
</gene>
<dbReference type="Pfam" id="PF12796">
    <property type="entry name" value="Ank_2"/>
    <property type="match status" value="1"/>
</dbReference>
<proteinExistence type="predicted"/>
<dbReference type="Gene3D" id="1.25.40.20">
    <property type="entry name" value="Ankyrin repeat-containing domain"/>
    <property type="match status" value="1"/>
</dbReference>
<protein>
    <submittedName>
        <fullName evidence="4">Ankyrin repeat domain-containing protein</fullName>
    </submittedName>
</protein>
<evidence type="ECO:0000313" key="5">
    <source>
        <dbReference type="Proteomes" id="UP000613768"/>
    </source>
</evidence>
<dbReference type="RefSeq" id="WP_192031440.1">
    <property type="nucleotide sequence ID" value="NZ_JACYTR010000077.1"/>
</dbReference>
<evidence type="ECO:0000313" key="4">
    <source>
        <dbReference type="EMBL" id="MBD8528019.1"/>
    </source>
</evidence>
<dbReference type="InterPro" id="IPR036770">
    <property type="entry name" value="Ankyrin_rpt-contain_sf"/>
</dbReference>
<evidence type="ECO:0000256" key="3">
    <source>
        <dbReference type="PROSITE-ProRule" id="PRU00023"/>
    </source>
</evidence>
<evidence type="ECO:0000256" key="1">
    <source>
        <dbReference type="ARBA" id="ARBA00022737"/>
    </source>
</evidence>
<sequence>MGTLEDVLKSIGDACEFSSIDTLGPNTRGAFSVRPLHVAAIRGDCVAIRTLVYAGAEINCLGEHGFSPLMEAAAQGHVDACKLLIELGAKSLPNEAGQVPSEYAEVSGYSELAAWLAGHGF</sequence>
<name>A0AAW3ZRC6_9GAMM</name>
<dbReference type="InterPro" id="IPR050776">
    <property type="entry name" value="Ank_Repeat/CDKN_Inhibitor"/>
</dbReference>
<feature type="repeat" description="ANK" evidence="3">
    <location>
        <begin position="64"/>
        <end position="89"/>
    </location>
</feature>
<dbReference type="InterPro" id="IPR002110">
    <property type="entry name" value="Ankyrin_rpt"/>
</dbReference>
<dbReference type="PANTHER" id="PTHR24201">
    <property type="entry name" value="ANK_REP_REGION DOMAIN-CONTAINING PROTEIN"/>
    <property type="match status" value="1"/>
</dbReference>
<organism evidence="4 5">
    <name type="scientific">Pseudomarimonas arenosa</name>
    <dbReference type="NCBI Taxonomy" id="2774145"/>
    <lineage>
        <taxon>Bacteria</taxon>
        <taxon>Pseudomonadati</taxon>
        <taxon>Pseudomonadota</taxon>
        <taxon>Gammaproteobacteria</taxon>
        <taxon>Lysobacterales</taxon>
        <taxon>Lysobacteraceae</taxon>
        <taxon>Pseudomarimonas</taxon>
    </lineage>
</organism>
<dbReference type="SUPFAM" id="SSF48403">
    <property type="entry name" value="Ankyrin repeat"/>
    <property type="match status" value="1"/>
</dbReference>
<keyword evidence="2 3" id="KW-0040">ANK repeat</keyword>
<evidence type="ECO:0000256" key="2">
    <source>
        <dbReference type="ARBA" id="ARBA00023043"/>
    </source>
</evidence>
<dbReference type="PROSITE" id="PS50088">
    <property type="entry name" value="ANK_REPEAT"/>
    <property type="match status" value="2"/>
</dbReference>
<dbReference type="PANTHER" id="PTHR24201:SF14">
    <property type="entry name" value="CYCLIN-DEPENDENT KINASE 4 INHIBITOR C-LIKE"/>
    <property type="match status" value="1"/>
</dbReference>
<keyword evidence="1" id="KW-0677">Repeat</keyword>
<feature type="repeat" description="ANK" evidence="3">
    <location>
        <begin position="31"/>
        <end position="63"/>
    </location>
</feature>
<dbReference type="EMBL" id="JACYTR010000077">
    <property type="protein sequence ID" value="MBD8528019.1"/>
    <property type="molecule type" value="Genomic_DNA"/>
</dbReference>
<comment type="caution">
    <text evidence="4">The sequence shown here is derived from an EMBL/GenBank/DDBJ whole genome shotgun (WGS) entry which is preliminary data.</text>
</comment>
<reference evidence="4 5" key="1">
    <citation type="submission" date="2020-09" db="EMBL/GenBank/DDBJ databases">
        <title>Pseudoxanthomonas sp. CAU 1598 isolated from sand of Yaerae Beach.</title>
        <authorList>
            <person name="Kim W."/>
        </authorList>
    </citation>
    <scope>NUCLEOTIDE SEQUENCE [LARGE SCALE GENOMIC DNA]</scope>
    <source>
        <strain evidence="4 5">CAU 1598</strain>
    </source>
</reference>